<proteinExistence type="predicted"/>
<dbReference type="AlphaFoldDB" id="A0A096AGN7"/>
<dbReference type="Proteomes" id="UP000029525">
    <property type="component" value="Unassembled WGS sequence"/>
</dbReference>
<dbReference type="GeneID" id="78530845"/>
<gene>
    <name evidence="1" type="ORF">HMPREF0647_00930</name>
</gene>
<comment type="caution">
    <text evidence="1">The sequence shown here is derived from an EMBL/GenBank/DDBJ whole genome shotgun (WGS) entry which is preliminary data.</text>
</comment>
<dbReference type="EMBL" id="JRNQ01000004">
    <property type="protein sequence ID" value="KGF45706.1"/>
    <property type="molecule type" value="Genomic_DNA"/>
</dbReference>
<dbReference type="OrthoDB" id="1074161at2"/>
<organism evidence="1 2">
    <name type="scientific">Prevotella bivia DNF00320</name>
    <dbReference type="NCBI Taxonomy" id="1401068"/>
    <lineage>
        <taxon>Bacteria</taxon>
        <taxon>Pseudomonadati</taxon>
        <taxon>Bacteroidota</taxon>
        <taxon>Bacteroidia</taxon>
        <taxon>Bacteroidales</taxon>
        <taxon>Prevotellaceae</taxon>
        <taxon>Prevotella</taxon>
    </lineage>
</organism>
<accession>A0A096AGN7</accession>
<reference evidence="1 2" key="1">
    <citation type="submission" date="2014-07" db="EMBL/GenBank/DDBJ databases">
        <authorList>
            <person name="McCorrison J."/>
            <person name="Sanka R."/>
            <person name="Torralba M."/>
            <person name="Gillis M."/>
            <person name="Haft D.H."/>
            <person name="Methe B."/>
            <person name="Sutton G."/>
            <person name="Nelson K.E."/>
        </authorList>
    </citation>
    <scope>NUCLEOTIDE SEQUENCE [LARGE SCALE GENOMIC DNA]</scope>
    <source>
        <strain evidence="1 2">DNF00320</strain>
    </source>
</reference>
<evidence type="ECO:0000313" key="1">
    <source>
        <dbReference type="EMBL" id="KGF45706.1"/>
    </source>
</evidence>
<name>A0A096AGN7_9BACT</name>
<protein>
    <submittedName>
        <fullName evidence="1">Uncharacterized protein</fullName>
    </submittedName>
</protein>
<sequence>MKKYIFVVALTTLTLMAKGQNWQPQPWHKFLSEQRLTTSTTPAQEKSLIVSSYKANGEPLTASQPYYGAFYATHPFSFSTASPTDYLPYKKKKKKRYEYQPTQRDLYEQRQEEIERIRRGEDKSIFGDILSSIVDIILNK</sequence>
<evidence type="ECO:0000313" key="2">
    <source>
        <dbReference type="Proteomes" id="UP000029525"/>
    </source>
</evidence>
<dbReference type="RefSeq" id="WP_004336831.1">
    <property type="nucleotide sequence ID" value="NZ_JRNQ01000004.1"/>
</dbReference>